<comment type="subcellular location">
    <subcellularLocation>
        <location evidence="12">Peroxisome membrane</location>
    </subcellularLocation>
</comment>
<evidence type="ECO:0000256" key="3">
    <source>
        <dbReference type="ARBA" id="ARBA00022448"/>
    </source>
</evidence>
<dbReference type="Gene3D" id="2.30.30.40">
    <property type="entry name" value="SH3 Domains"/>
    <property type="match status" value="1"/>
</dbReference>
<evidence type="ECO:0000256" key="5">
    <source>
        <dbReference type="ARBA" id="ARBA00022927"/>
    </source>
</evidence>
<evidence type="ECO:0000256" key="2">
    <source>
        <dbReference type="ARBA" id="ARBA00022443"/>
    </source>
</evidence>
<reference evidence="16" key="2">
    <citation type="submission" date="2022-06" db="UniProtKB">
        <authorList>
            <consortium name="EnsemblMetazoa"/>
        </authorList>
    </citation>
    <scope>IDENTIFICATION</scope>
    <source>
        <strain evidence="16">p50T (Dazao)</strain>
    </source>
</reference>
<feature type="region of interest" description="Disordered" evidence="14">
    <location>
        <begin position="358"/>
        <end position="378"/>
    </location>
</feature>
<feature type="domain" description="SH3" evidence="15">
    <location>
        <begin position="290"/>
        <end position="356"/>
    </location>
</feature>
<evidence type="ECO:0000256" key="12">
    <source>
        <dbReference type="ARBA" id="ARBA00046271"/>
    </source>
</evidence>
<keyword evidence="3" id="KW-0813">Transport</keyword>
<evidence type="ECO:0000256" key="4">
    <source>
        <dbReference type="ARBA" id="ARBA00022692"/>
    </source>
</evidence>
<keyword evidence="7" id="KW-0811">Translocation</keyword>
<evidence type="ECO:0000256" key="9">
    <source>
        <dbReference type="ARBA" id="ARBA00023140"/>
    </source>
</evidence>
<protein>
    <recommendedName>
        <fullName evidence="11">Peroxisomal membrane protein PEX13</fullName>
    </recommendedName>
    <alternativeName>
        <fullName evidence="10">Peroxin-13</fullName>
    </alternativeName>
</protein>
<dbReference type="AlphaFoldDB" id="A0A8R2DN47"/>
<evidence type="ECO:0000256" key="7">
    <source>
        <dbReference type="ARBA" id="ARBA00023010"/>
    </source>
</evidence>
<dbReference type="GO" id="GO:1990429">
    <property type="term" value="C:peroxisomal importomer complex"/>
    <property type="evidence" value="ECO:0007669"/>
    <property type="project" value="TreeGrafter"/>
</dbReference>
<keyword evidence="9" id="KW-0576">Peroxisome</keyword>
<evidence type="ECO:0000256" key="6">
    <source>
        <dbReference type="ARBA" id="ARBA00022989"/>
    </source>
</evidence>
<dbReference type="GO" id="GO:0005778">
    <property type="term" value="C:peroxisomal membrane"/>
    <property type="evidence" value="ECO:0007669"/>
    <property type="project" value="UniProtKB-SubCell"/>
</dbReference>
<accession>A0A8R2DN47</accession>
<dbReference type="Pfam" id="PF04088">
    <property type="entry name" value="Peroxin-13_N"/>
    <property type="match status" value="1"/>
</dbReference>
<evidence type="ECO:0000256" key="13">
    <source>
        <dbReference type="PROSITE-ProRule" id="PRU00192"/>
    </source>
</evidence>
<keyword evidence="6" id="KW-1133">Transmembrane helix</keyword>
<keyword evidence="17" id="KW-1185">Reference proteome</keyword>
<evidence type="ECO:0000259" key="15">
    <source>
        <dbReference type="PROSITE" id="PS50002"/>
    </source>
</evidence>
<keyword evidence="8" id="KW-0472">Membrane</keyword>
<dbReference type="PANTHER" id="PTHR19332:SF1">
    <property type="entry name" value="PEROXISOMAL MEMBRANE PROTEIN PEX13"/>
    <property type="match status" value="1"/>
</dbReference>
<dbReference type="CDD" id="cd11864">
    <property type="entry name" value="SH3_PEX13_eumet"/>
    <property type="match status" value="1"/>
</dbReference>
<dbReference type="PROSITE" id="PS50002">
    <property type="entry name" value="SH3"/>
    <property type="match status" value="1"/>
</dbReference>
<dbReference type="PANTHER" id="PTHR19332">
    <property type="entry name" value="PEROXISOMAL MEMBRANE PROTEIN PEX13"/>
    <property type="match status" value="1"/>
</dbReference>
<evidence type="ECO:0000256" key="1">
    <source>
        <dbReference type="ARBA" id="ARBA00006033"/>
    </source>
</evidence>
<dbReference type="InterPro" id="IPR036028">
    <property type="entry name" value="SH3-like_dom_sf"/>
</dbReference>
<evidence type="ECO:0000313" key="16">
    <source>
        <dbReference type="EnsemblMetazoa" id="XP_021207398.1"/>
    </source>
</evidence>
<reference evidence="17" key="1">
    <citation type="journal article" date="2008" name="Insect Biochem. Mol. Biol.">
        <title>The genome of a lepidopteran model insect, the silkworm Bombyx mori.</title>
        <authorList>
            <consortium name="International Silkworm Genome Consortium"/>
        </authorList>
    </citation>
    <scope>NUCLEOTIDE SEQUENCE [LARGE SCALE GENOMIC DNA]</scope>
    <source>
        <strain evidence="17">p50T</strain>
    </source>
</reference>
<keyword evidence="2 13" id="KW-0728">SH3 domain</keyword>
<keyword evidence="4" id="KW-0812">Transmembrane</keyword>
<evidence type="ECO:0000256" key="8">
    <source>
        <dbReference type="ARBA" id="ARBA00023136"/>
    </source>
</evidence>
<dbReference type="SUPFAM" id="SSF50044">
    <property type="entry name" value="SH3-domain"/>
    <property type="match status" value="1"/>
</dbReference>
<dbReference type="InterPro" id="IPR007223">
    <property type="entry name" value="Peroxin-13_N"/>
</dbReference>
<comment type="similarity">
    <text evidence="1">Belongs to the peroxin-13 family.</text>
</comment>
<proteinExistence type="inferred from homology"/>
<organism evidence="16 17">
    <name type="scientific">Bombyx mori</name>
    <name type="common">Silk moth</name>
    <dbReference type="NCBI Taxonomy" id="7091"/>
    <lineage>
        <taxon>Eukaryota</taxon>
        <taxon>Metazoa</taxon>
        <taxon>Ecdysozoa</taxon>
        <taxon>Arthropoda</taxon>
        <taxon>Hexapoda</taxon>
        <taxon>Insecta</taxon>
        <taxon>Pterygota</taxon>
        <taxon>Neoptera</taxon>
        <taxon>Endopterygota</taxon>
        <taxon>Lepidoptera</taxon>
        <taxon>Glossata</taxon>
        <taxon>Ditrysia</taxon>
        <taxon>Bombycoidea</taxon>
        <taxon>Bombycidae</taxon>
        <taxon>Bombycinae</taxon>
        <taxon>Bombyx</taxon>
    </lineage>
</organism>
<dbReference type="InterPro" id="IPR001452">
    <property type="entry name" value="SH3_domain"/>
</dbReference>
<dbReference type="EnsemblMetazoa" id="XM_021351723.2">
    <property type="protein sequence ID" value="XP_021207398.1"/>
    <property type="gene ID" value="LOC101746231"/>
</dbReference>
<name>A0A8R2DN47_BOMMO</name>
<evidence type="ECO:0000256" key="14">
    <source>
        <dbReference type="SAM" id="MobiDB-lite"/>
    </source>
</evidence>
<evidence type="ECO:0000256" key="10">
    <source>
        <dbReference type="ARBA" id="ARBA00029693"/>
    </source>
</evidence>
<dbReference type="Proteomes" id="UP000005204">
    <property type="component" value="Unassembled WGS sequence"/>
</dbReference>
<dbReference type="InterPro" id="IPR035463">
    <property type="entry name" value="Pex13"/>
</dbReference>
<evidence type="ECO:0000313" key="17">
    <source>
        <dbReference type="Proteomes" id="UP000005204"/>
    </source>
</evidence>
<sequence length="378" mass="41349">MSEPSHIQNKMDFGLVNAGALGNIGEASNVSNFRNPIASTSTEAYGHSLPPLPPRPEMGYPTVSQGMTQPYGGMQYGMGNYGGFGYGGYGGGYGMGGMGAMGLNGMAPYGAYNRYGSPLGYGDIESRFIQLAEENSRPAFDSIQSLVSAVGSIAMMLENTFFALTSSFRAILGVAENFGRLRTVFAQFWSTFAVIRTLNWIFKKLLVMLGIRSETEFKAWAEAVAATRGGDQAAAERPPGSSWPILLFFGVIAAAPYIVLKMLSGLTSTINENPDQMKRLVNVNDPNTWQDPLRAIAQYDFQATRVGELSFRANQLLSIAPQHLQTHLWNTGWLMATTDRKEIGLVPLNYIKIMKTPTDSESKTDVDPNEFDKFFKKD</sequence>
<keyword evidence="5" id="KW-0653">Protein transport</keyword>
<evidence type="ECO:0000256" key="11">
    <source>
        <dbReference type="ARBA" id="ARBA00034535"/>
    </source>
</evidence>
<dbReference type="GO" id="GO:0016560">
    <property type="term" value="P:protein import into peroxisome matrix, docking"/>
    <property type="evidence" value="ECO:0007669"/>
    <property type="project" value="InterPro"/>
</dbReference>
<dbReference type="SMART" id="SM00326">
    <property type="entry name" value="SH3"/>
    <property type="match status" value="1"/>
</dbReference>